<dbReference type="Gene3D" id="1.25.40.10">
    <property type="entry name" value="Tetratricopeptide repeat domain"/>
    <property type="match status" value="1"/>
</dbReference>
<organism evidence="1">
    <name type="scientific">marine metagenome</name>
    <dbReference type="NCBI Taxonomy" id="408172"/>
    <lineage>
        <taxon>unclassified sequences</taxon>
        <taxon>metagenomes</taxon>
        <taxon>ecological metagenomes</taxon>
    </lineage>
</organism>
<protein>
    <submittedName>
        <fullName evidence="1">Uncharacterized protein</fullName>
    </submittedName>
</protein>
<dbReference type="SUPFAM" id="SSF48452">
    <property type="entry name" value="TPR-like"/>
    <property type="match status" value="1"/>
</dbReference>
<accession>A0A382WKV1</accession>
<feature type="non-terminal residue" evidence="1">
    <location>
        <position position="72"/>
    </location>
</feature>
<dbReference type="AlphaFoldDB" id="A0A382WKV1"/>
<dbReference type="Pfam" id="PF13431">
    <property type="entry name" value="TPR_17"/>
    <property type="match status" value="1"/>
</dbReference>
<sequence>MRRIATFIFVSALFFLGASAFSEVFNKEQYLYKKAIAENPDNPQAYLKLGESYLSTGDYKKAINHLITATKL</sequence>
<evidence type="ECO:0000313" key="1">
    <source>
        <dbReference type="EMBL" id="SVD59289.1"/>
    </source>
</evidence>
<dbReference type="PROSITE" id="PS50293">
    <property type="entry name" value="TPR_REGION"/>
    <property type="match status" value="1"/>
</dbReference>
<proteinExistence type="predicted"/>
<gene>
    <name evidence="1" type="ORF">METZ01_LOCUS412143</name>
</gene>
<name>A0A382WKV1_9ZZZZ</name>
<dbReference type="EMBL" id="UINC01160564">
    <property type="protein sequence ID" value="SVD59289.1"/>
    <property type="molecule type" value="Genomic_DNA"/>
</dbReference>
<reference evidence="1" key="1">
    <citation type="submission" date="2018-05" db="EMBL/GenBank/DDBJ databases">
        <authorList>
            <person name="Lanie J.A."/>
            <person name="Ng W.-L."/>
            <person name="Kazmierczak K.M."/>
            <person name="Andrzejewski T.M."/>
            <person name="Davidsen T.M."/>
            <person name="Wayne K.J."/>
            <person name="Tettelin H."/>
            <person name="Glass J.I."/>
            <person name="Rusch D."/>
            <person name="Podicherti R."/>
            <person name="Tsui H.-C.T."/>
            <person name="Winkler M.E."/>
        </authorList>
    </citation>
    <scope>NUCLEOTIDE SEQUENCE</scope>
</reference>
<dbReference type="InterPro" id="IPR011990">
    <property type="entry name" value="TPR-like_helical_dom_sf"/>
</dbReference>